<accession>A0A348HGQ9</accession>
<evidence type="ECO:0000313" key="1">
    <source>
        <dbReference type="EMBL" id="BBG30811.1"/>
    </source>
</evidence>
<evidence type="ECO:0000313" key="2">
    <source>
        <dbReference type="Proteomes" id="UP000267342"/>
    </source>
</evidence>
<dbReference type="Proteomes" id="UP000267342">
    <property type="component" value="Chromosome"/>
</dbReference>
<organism evidence="1 2">
    <name type="scientific">Zymobacter palmae</name>
    <dbReference type="NCBI Taxonomy" id="33074"/>
    <lineage>
        <taxon>Bacteria</taxon>
        <taxon>Pseudomonadati</taxon>
        <taxon>Pseudomonadota</taxon>
        <taxon>Gammaproteobacteria</taxon>
        <taxon>Oceanospirillales</taxon>
        <taxon>Halomonadaceae</taxon>
        <taxon>Zymobacter group</taxon>
        <taxon>Zymobacter</taxon>
    </lineage>
</organism>
<reference evidence="1 2" key="1">
    <citation type="submission" date="2018-09" db="EMBL/GenBank/DDBJ databases">
        <title>Zymobacter palmae IAM14233 (=T109) whole genome analysis.</title>
        <authorList>
            <person name="Yanase H."/>
        </authorList>
    </citation>
    <scope>NUCLEOTIDE SEQUENCE [LARGE SCALE GENOMIC DNA]</scope>
    <source>
        <strain evidence="1 2">IAM14233</strain>
    </source>
</reference>
<gene>
    <name evidence="1" type="ORF">ZBT109_2067</name>
</gene>
<name>A0A348HGQ9_9GAMM</name>
<keyword evidence="2" id="KW-1185">Reference proteome</keyword>
<dbReference type="AlphaFoldDB" id="A0A348HGQ9"/>
<protein>
    <submittedName>
        <fullName evidence="1">Uncharacterized protein</fullName>
    </submittedName>
</protein>
<dbReference type="EMBL" id="AP018933">
    <property type="protein sequence ID" value="BBG30811.1"/>
    <property type="molecule type" value="Genomic_DNA"/>
</dbReference>
<dbReference type="KEGG" id="zpl:ZBT109_2067"/>
<sequence length="31" mass="3552">MASLRAPRDAIAIGFYNCEWFRAHDVETPTL</sequence>
<proteinExistence type="predicted"/>